<keyword evidence="12 15" id="KW-0119">Carbohydrate metabolism</keyword>
<organism evidence="19 20">
    <name type="scientific">Trichogramma kaykai</name>
    <dbReference type="NCBI Taxonomy" id="54128"/>
    <lineage>
        <taxon>Eukaryota</taxon>
        <taxon>Metazoa</taxon>
        <taxon>Ecdysozoa</taxon>
        <taxon>Arthropoda</taxon>
        <taxon>Hexapoda</taxon>
        <taxon>Insecta</taxon>
        <taxon>Pterygota</taxon>
        <taxon>Neoptera</taxon>
        <taxon>Endopterygota</taxon>
        <taxon>Hymenoptera</taxon>
        <taxon>Apocrita</taxon>
        <taxon>Proctotrupomorpha</taxon>
        <taxon>Chalcidoidea</taxon>
        <taxon>Trichogrammatidae</taxon>
        <taxon>Trichogramma</taxon>
    </lineage>
</organism>
<dbReference type="SMART" id="SM00642">
    <property type="entry name" value="Aamy"/>
    <property type="match status" value="1"/>
</dbReference>
<comment type="caution">
    <text evidence="19">The sequence shown here is derived from an EMBL/GenBank/DDBJ whole genome shotgun (WGS) entry which is preliminary data.</text>
</comment>
<keyword evidence="20" id="KW-1185">Reference proteome</keyword>
<evidence type="ECO:0000256" key="13">
    <source>
        <dbReference type="ARBA" id="ARBA00023295"/>
    </source>
</evidence>
<reference evidence="19 20" key="1">
    <citation type="journal article" date="2024" name="bioRxiv">
        <title>A reference genome for Trichogramma kaykai: A tiny desert-dwelling parasitoid wasp with competing sex-ratio distorters.</title>
        <authorList>
            <person name="Culotta J."/>
            <person name="Lindsey A.R."/>
        </authorList>
    </citation>
    <scope>NUCLEOTIDE SEQUENCE [LARGE SCALE GENOMIC DNA]</scope>
    <source>
        <strain evidence="19 20">KSX58</strain>
    </source>
</reference>
<keyword evidence="10" id="KW-1015">Disulfide bond</keyword>
<keyword evidence="9" id="KW-0106">Calcium</keyword>
<gene>
    <name evidence="19" type="ORF">TKK_004252</name>
</gene>
<evidence type="ECO:0000256" key="6">
    <source>
        <dbReference type="ARBA" id="ARBA00012595"/>
    </source>
</evidence>
<evidence type="ECO:0000256" key="10">
    <source>
        <dbReference type="ARBA" id="ARBA00023157"/>
    </source>
</evidence>
<dbReference type="SMART" id="SM00632">
    <property type="entry name" value="Aamy_C"/>
    <property type="match status" value="1"/>
</dbReference>
<dbReference type="InterPro" id="IPR017853">
    <property type="entry name" value="GH"/>
</dbReference>
<dbReference type="CDD" id="cd11317">
    <property type="entry name" value="AmyAc_bac_euk_AmyA"/>
    <property type="match status" value="1"/>
</dbReference>
<dbReference type="EMBL" id="JBJJXI010000032">
    <property type="protein sequence ID" value="KAL3403122.1"/>
    <property type="molecule type" value="Genomic_DNA"/>
</dbReference>
<evidence type="ECO:0000259" key="18">
    <source>
        <dbReference type="SMART" id="SM00642"/>
    </source>
</evidence>
<evidence type="ECO:0000256" key="5">
    <source>
        <dbReference type="ARBA" id="ARBA00011245"/>
    </source>
</evidence>
<evidence type="ECO:0000256" key="8">
    <source>
        <dbReference type="ARBA" id="ARBA00022801"/>
    </source>
</evidence>
<dbReference type="GO" id="GO:0004556">
    <property type="term" value="F:alpha-amylase activity"/>
    <property type="evidence" value="ECO:0007669"/>
    <property type="project" value="UniProtKB-UniRule"/>
</dbReference>
<dbReference type="GO" id="GO:0046872">
    <property type="term" value="F:metal ion binding"/>
    <property type="evidence" value="ECO:0007669"/>
    <property type="project" value="UniProtKB-KW"/>
</dbReference>
<evidence type="ECO:0000313" key="19">
    <source>
        <dbReference type="EMBL" id="KAL3403122.1"/>
    </source>
</evidence>
<evidence type="ECO:0000256" key="2">
    <source>
        <dbReference type="ARBA" id="ARBA00001913"/>
    </source>
</evidence>
<evidence type="ECO:0000256" key="1">
    <source>
        <dbReference type="ARBA" id="ARBA00000548"/>
    </source>
</evidence>
<dbReference type="InterPro" id="IPR006047">
    <property type="entry name" value="GH13_cat_dom"/>
</dbReference>
<dbReference type="PRINTS" id="PR00110">
    <property type="entry name" value="ALPHAAMYLASE"/>
</dbReference>
<evidence type="ECO:0000256" key="14">
    <source>
        <dbReference type="RuleBase" id="RU003615"/>
    </source>
</evidence>
<dbReference type="InterPro" id="IPR031319">
    <property type="entry name" value="A-amylase_C"/>
</dbReference>
<dbReference type="InterPro" id="IPR006048">
    <property type="entry name" value="A-amylase/branching_C"/>
</dbReference>
<evidence type="ECO:0000256" key="3">
    <source>
        <dbReference type="ARBA" id="ARBA00001923"/>
    </source>
</evidence>
<dbReference type="Gene3D" id="3.20.20.80">
    <property type="entry name" value="Glycosidases"/>
    <property type="match status" value="1"/>
</dbReference>
<dbReference type="Gene3D" id="2.60.40.1180">
    <property type="entry name" value="Golgi alpha-mannosidase II"/>
    <property type="match status" value="1"/>
</dbReference>
<dbReference type="AlphaFoldDB" id="A0ABD2XEB7"/>
<dbReference type="Pfam" id="PF02806">
    <property type="entry name" value="Alpha-amylase_C"/>
    <property type="match status" value="1"/>
</dbReference>
<name>A0ABD2XEB7_9HYME</name>
<accession>A0ABD2XEB7</accession>
<feature type="domain" description="Alpha-amylase C-terminal" evidence="17">
    <location>
        <begin position="423"/>
        <end position="512"/>
    </location>
</feature>
<keyword evidence="8 15" id="KW-0378">Hydrolase</keyword>
<evidence type="ECO:0000256" key="12">
    <source>
        <dbReference type="ARBA" id="ARBA00023277"/>
    </source>
</evidence>
<evidence type="ECO:0000256" key="15">
    <source>
        <dbReference type="RuleBase" id="RU361134"/>
    </source>
</evidence>
<dbReference type="InterPro" id="IPR006046">
    <property type="entry name" value="Alpha_amylase"/>
</dbReference>
<evidence type="ECO:0000313" key="20">
    <source>
        <dbReference type="Proteomes" id="UP001627154"/>
    </source>
</evidence>
<protein>
    <recommendedName>
        <fullName evidence="6 15">Alpha-amylase</fullName>
        <ecNumber evidence="6 15">3.2.1.1</ecNumber>
    </recommendedName>
</protein>
<feature type="signal peptide" evidence="16">
    <location>
        <begin position="1"/>
        <end position="25"/>
    </location>
</feature>
<evidence type="ECO:0000256" key="16">
    <source>
        <dbReference type="SAM" id="SignalP"/>
    </source>
</evidence>
<proteinExistence type="inferred from homology"/>
<dbReference type="PANTHER" id="PTHR43447">
    <property type="entry name" value="ALPHA-AMYLASE"/>
    <property type="match status" value="1"/>
</dbReference>
<evidence type="ECO:0000256" key="9">
    <source>
        <dbReference type="ARBA" id="ARBA00022837"/>
    </source>
</evidence>
<comment type="cofactor">
    <cofactor evidence="3">
        <name>chloride</name>
        <dbReference type="ChEBI" id="CHEBI:17996"/>
    </cofactor>
</comment>
<feature type="chain" id="PRO_5044787626" description="Alpha-amylase" evidence="16">
    <location>
        <begin position="26"/>
        <end position="521"/>
    </location>
</feature>
<feature type="domain" description="Glycosyl hydrolase family 13 catalytic" evidence="18">
    <location>
        <begin position="41"/>
        <end position="414"/>
    </location>
</feature>
<dbReference type="InterPro" id="IPR013780">
    <property type="entry name" value="Glyco_hydro_b"/>
</dbReference>
<keyword evidence="11" id="KW-0868">Chloride</keyword>
<sequence>MCKIQRIIGVQIAILVLLQLNSVQCYDSQAYKHPHFQGNRTTIVHLFEWKWKDIATECERFLGPMGFGGVQVSPITENIIIAGRPWYERYQPISYRFVTRSGNEDDLRDMVARCNRVGVRIYVDAVINHMTADAPGKCIGTDGSTARPEKREFPAVPYTADDYNWPVCDSDDSTLHKARDCELVGLHDLNQRKENVRNKIVEFLNHAIDTGVAGFRVDAAKHMWPEDLEVIYERMNDLEPSVFGYGKRPFIYQEVASGPASASNKWQYAYLGKVYEYTNKYHLEEFFRGSKPLSGLRFWGLPTFGLMHSNDAFVFTESHDSQRDANAQTTHKNPRLHKMAVAFLLAHPYGQTRVMSSFEFNNFNQGPPCNSKGEIISPKPIVTNVTDGKDVNMCENGWVCEHRWRQIYQMMGFRNVVGDAPFLNWWTNNHNQIAFSRGELGFVAFNGEFGVDLNVYIYTGMPSGRYCDVISGRKSGYRCTGKTIYVDHNRMANIKIFKDEQDGILAIHKEVLHYLLRYCLT</sequence>
<dbReference type="EC" id="3.2.1.1" evidence="6 15"/>
<keyword evidence="13 15" id="KW-0326">Glycosidase</keyword>
<evidence type="ECO:0000259" key="17">
    <source>
        <dbReference type="SMART" id="SM00632"/>
    </source>
</evidence>
<dbReference type="SUPFAM" id="SSF51445">
    <property type="entry name" value="(Trans)glycosidases"/>
    <property type="match status" value="1"/>
</dbReference>
<evidence type="ECO:0000256" key="4">
    <source>
        <dbReference type="ARBA" id="ARBA00008061"/>
    </source>
</evidence>
<evidence type="ECO:0000256" key="7">
    <source>
        <dbReference type="ARBA" id="ARBA00022723"/>
    </source>
</evidence>
<comment type="cofactor">
    <cofactor evidence="2">
        <name>Ca(2+)</name>
        <dbReference type="ChEBI" id="CHEBI:29108"/>
    </cofactor>
</comment>
<dbReference type="SUPFAM" id="SSF51011">
    <property type="entry name" value="Glycosyl hydrolase domain"/>
    <property type="match status" value="1"/>
</dbReference>
<dbReference type="Proteomes" id="UP001627154">
    <property type="component" value="Unassembled WGS sequence"/>
</dbReference>
<evidence type="ECO:0000256" key="11">
    <source>
        <dbReference type="ARBA" id="ARBA00023214"/>
    </source>
</evidence>
<comment type="subunit">
    <text evidence="5">Monomer.</text>
</comment>
<dbReference type="Pfam" id="PF00128">
    <property type="entry name" value="Alpha-amylase"/>
    <property type="match status" value="1"/>
</dbReference>
<keyword evidence="7" id="KW-0479">Metal-binding</keyword>
<comment type="catalytic activity">
    <reaction evidence="1 15">
        <text>Endohydrolysis of (1-&gt;4)-alpha-D-glucosidic linkages in polysaccharides containing three or more (1-&gt;4)-alpha-linked D-glucose units.</text>
        <dbReference type="EC" id="3.2.1.1"/>
    </reaction>
</comment>
<keyword evidence="16" id="KW-0732">Signal</keyword>
<comment type="similarity">
    <text evidence="4 14">Belongs to the glycosyl hydrolase 13 family.</text>
</comment>